<keyword evidence="3" id="KW-1185">Reference proteome</keyword>
<reference evidence="2 3" key="1">
    <citation type="submission" date="2010-05" db="EMBL/GenBank/DDBJ databases">
        <title>Complete sequence of Methanococcus voltae A3.</title>
        <authorList>
            <consortium name="US DOE Joint Genome Institute"/>
            <person name="Lucas S."/>
            <person name="Copeland A."/>
            <person name="Lapidus A."/>
            <person name="Cheng J.-F."/>
            <person name="Bruce D."/>
            <person name="Goodwin L."/>
            <person name="Pitluck S."/>
            <person name="Lowry S."/>
            <person name="Clum A."/>
            <person name="Land M."/>
            <person name="Hauser L."/>
            <person name="Kyrpides N."/>
            <person name="Mikhailova N."/>
            <person name="Whitman W.B."/>
            <person name="Woyke T."/>
        </authorList>
    </citation>
    <scope>NUCLEOTIDE SEQUENCE [LARGE SCALE GENOMIC DNA]</scope>
    <source>
        <strain evidence="3">ATCC BAA-1334 / A3</strain>
    </source>
</reference>
<dbReference type="InterPro" id="IPR019214">
    <property type="entry name" value="EhaC-like"/>
</dbReference>
<dbReference type="Proteomes" id="UP000007722">
    <property type="component" value="Chromosome"/>
</dbReference>
<dbReference type="KEGG" id="mvo:Mvol_1589"/>
<keyword evidence="1" id="KW-0472">Membrane</keyword>
<evidence type="ECO:0000256" key="1">
    <source>
        <dbReference type="SAM" id="Phobius"/>
    </source>
</evidence>
<keyword evidence="1" id="KW-1133">Transmembrane helix</keyword>
<dbReference type="STRING" id="456320.Mvol_1589"/>
<name>D7DQW7_METV3</name>
<dbReference type="OrthoDB" id="116038at2157"/>
<evidence type="ECO:0008006" key="4">
    <source>
        <dbReference type="Google" id="ProtNLM"/>
    </source>
</evidence>
<accession>D7DQW7</accession>
<feature type="transmembrane region" description="Helical" evidence="1">
    <location>
        <begin position="6"/>
        <end position="23"/>
    </location>
</feature>
<organism evidence="2 3">
    <name type="scientific">Methanococcus voltae (strain ATCC BAA-1334 / A3)</name>
    <dbReference type="NCBI Taxonomy" id="456320"/>
    <lineage>
        <taxon>Archaea</taxon>
        <taxon>Methanobacteriati</taxon>
        <taxon>Methanobacteriota</taxon>
        <taxon>Methanomada group</taxon>
        <taxon>Methanococci</taxon>
        <taxon>Methanococcales</taxon>
        <taxon>Methanococcaceae</taxon>
        <taxon>Methanococcus</taxon>
    </lineage>
</organism>
<dbReference type="EMBL" id="CP002057">
    <property type="protein sequence ID" value="ADI37244.1"/>
    <property type="molecule type" value="Genomic_DNA"/>
</dbReference>
<dbReference type="HOGENOM" id="CLU_174513_1_0_2"/>
<protein>
    <recommendedName>
        <fullName evidence="4">Energy-converting hydrogenase A, subunit C</fullName>
    </recommendedName>
</protein>
<dbReference type="AlphaFoldDB" id="D7DQW7"/>
<dbReference type="eggNOG" id="arCOG03190">
    <property type="taxonomic scope" value="Archaea"/>
</dbReference>
<sequence>MESLVILTIGFIGIICVARIFLTKSRALKLPILCCLNFAVAALIALYINSPMGALVSIIYFVFATLSSNAIAHTIGELDKFQDIDKFEKDDDEFFK</sequence>
<feature type="transmembrane region" description="Helical" evidence="1">
    <location>
        <begin position="30"/>
        <end position="48"/>
    </location>
</feature>
<keyword evidence="1" id="KW-0812">Transmembrane</keyword>
<dbReference type="FunCoup" id="D7DQW7">
    <property type="interactions" value="4"/>
</dbReference>
<feature type="transmembrane region" description="Helical" evidence="1">
    <location>
        <begin position="54"/>
        <end position="72"/>
    </location>
</feature>
<gene>
    <name evidence="2" type="ordered locus">Mvol_1589</name>
</gene>
<proteinExistence type="predicted"/>
<evidence type="ECO:0000313" key="2">
    <source>
        <dbReference type="EMBL" id="ADI37244.1"/>
    </source>
</evidence>
<dbReference type="InParanoid" id="D7DQW7"/>
<evidence type="ECO:0000313" key="3">
    <source>
        <dbReference type="Proteomes" id="UP000007722"/>
    </source>
</evidence>
<dbReference type="Pfam" id="PF09882">
    <property type="entry name" value="EhaC"/>
    <property type="match status" value="1"/>
</dbReference>